<dbReference type="Gene3D" id="1.10.10.10">
    <property type="entry name" value="Winged helix-like DNA-binding domain superfamily/Winged helix DNA-binding domain"/>
    <property type="match status" value="1"/>
</dbReference>
<reference evidence="2" key="1">
    <citation type="submission" date="2023-03" db="EMBL/GenBank/DDBJ databases">
        <title>Andean soil-derived lignocellulolytic bacterial consortium as a source of novel taxa and putative plastic-active enzymes.</title>
        <authorList>
            <person name="Diaz-Garcia L."/>
            <person name="Chuvochina M."/>
            <person name="Feuerriegel G."/>
            <person name="Bunk B."/>
            <person name="Sproer C."/>
            <person name="Streit W.R."/>
            <person name="Rodriguez L.M."/>
            <person name="Overmann J."/>
            <person name="Jimenez D.J."/>
        </authorList>
    </citation>
    <scope>NUCLEOTIDE SEQUENCE</scope>
    <source>
        <strain evidence="2">MAG 26</strain>
    </source>
</reference>
<dbReference type="InterPro" id="IPR013249">
    <property type="entry name" value="RNA_pol_sigma70_r4_t2"/>
</dbReference>
<dbReference type="SUPFAM" id="SSF88659">
    <property type="entry name" value="Sigma3 and sigma4 domains of RNA polymerase sigma factors"/>
    <property type="match status" value="1"/>
</dbReference>
<evidence type="ECO:0000313" key="2">
    <source>
        <dbReference type="EMBL" id="WEK45145.1"/>
    </source>
</evidence>
<feature type="domain" description="RNA polymerase sigma factor 70 region 4 type 2" evidence="1">
    <location>
        <begin position="22"/>
        <end position="73"/>
    </location>
</feature>
<organism evidence="2 3">
    <name type="scientific">Candidatus Andeanibacterium colombiense</name>
    <dbReference type="NCBI Taxonomy" id="3121345"/>
    <lineage>
        <taxon>Bacteria</taxon>
        <taxon>Pseudomonadati</taxon>
        <taxon>Pseudomonadota</taxon>
        <taxon>Alphaproteobacteria</taxon>
        <taxon>Sphingomonadales</taxon>
        <taxon>Sphingomonadaceae</taxon>
        <taxon>Candidatus Andeanibacterium</taxon>
    </lineage>
</organism>
<protein>
    <submittedName>
        <fullName evidence="2">Sigma-70 region 4 domain-containing protein</fullName>
    </submittedName>
</protein>
<dbReference type="Pfam" id="PF08281">
    <property type="entry name" value="Sigma70_r4_2"/>
    <property type="match status" value="1"/>
</dbReference>
<accession>A0AAJ6BNB3</accession>
<dbReference type="GO" id="GO:0016987">
    <property type="term" value="F:sigma factor activity"/>
    <property type="evidence" value="ECO:0007669"/>
    <property type="project" value="InterPro"/>
</dbReference>
<dbReference type="GO" id="GO:0006352">
    <property type="term" value="P:DNA-templated transcription initiation"/>
    <property type="evidence" value="ECO:0007669"/>
    <property type="project" value="InterPro"/>
</dbReference>
<name>A0AAJ6BNB3_9SPHN</name>
<dbReference type="Proteomes" id="UP001218362">
    <property type="component" value="Chromosome"/>
</dbReference>
<evidence type="ECO:0000259" key="1">
    <source>
        <dbReference type="Pfam" id="PF08281"/>
    </source>
</evidence>
<dbReference type="AlphaFoldDB" id="A0AAJ6BNB3"/>
<sequence>MSSGPFIGEDAPVRLPPGEAARLDMAVRGLKPVERRILILSRLQAKSHAEIARELGMAEDEVRLLLVRVLLALARPGGASE</sequence>
<dbReference type="EMBL" id="CP119316">
    <property type="protein sequence ID" value="WEK45145.1"/>
    <property type="molecule type" value="Genomic_DNA"/>
</dbReference>
<dbReference type="KEGG" id="acob:P0Y56_08850"/>
<evidence type="ECO:0000313" key="3">
    <source>
        <dbReference type="Proteomes" id="UP001218362"/>
    </source>
</evidence>
<gene>
    <name evidence="2" type="ORF">P0Y56_08850</name>
</gene>
<dbReference type="InterPro" id="IPR036388">
    <property type="entry name" value="WH-like_DNA-bd_sf"/>
</dbReference>
<dbReference type="InterPro" id="IPR013324">
    <property type="entry name" value="RNA_pol_sigma_r3/r4-like"/>
</dbReference>
<dbReference type="GO" id="GO:0003677">
    <property type="term" value="F:DNA binding"/>
    <property type="evidence" value="ECO:0007669"/>
    <property type="project" value="InterPro"/>
</dbReference>
<proteinExistence type="predicted"/>